<evidence type="ECO:0000256" key="1">
    <source>
        <dbReference type="ARBA" id="ARBA00022723"/>
    </source>
</evidence>
<keyword evidence="3" id="KW-0472">Membrane</keyword>
<evidence type="ECO:0000259" key="4">
    <source>
        <dbReference type="PROSITE" id="PS50994"/>
    </source>
</evidence>
<dbReference type="AlphaFoldDB" id="A0A6L2NHI8"/>
<dbReference type="PANTHER" id="PTHR42648">
    <property type="entry name" value="TRANSPOSASE, PUTATIVE-RELATED"/>
    <property type="match status" value="1"/>
</dbReference>
<dbReference type="Pfam" id="PF25597">
    <property type="entry name" value="SH3_retrovirus"/>
    <property type="match status" value="1"/>
</dbReference>
<feature type="domain" description="Integrase catalytic" evidence="4">
    <location>
        <begin position="1"/>
        <end position="70"/>
    </location>
</feature>
<proteinExistence type="predicted"/>
<dbReference type="GO" id="GO:0016787">
    <property type="term" value="F:hydrolase activity"/>
    <property type="evidence" value="ECO:0007669"/>
    <property type="project" value="UniProtKB-KW"/>
</dbReference>
<feature type="transmembrane region" description="Helical" evidence="3">
    <location>
        <begin position="329"/>
        <end position="347"/>
    </location>
</feature>
<dbReference type="SUPFAM" id="SSF53098">
    <property type="entry name" value="Ribonuclease H-like"/>
    <property type="match status" value="1"/>
</dbReference>
<dbReference type="InterPro" id="IPR039537">
    <property type="entry name" value="Retrotran_Ty1/copia-like"/>
</dbReference>
<dbReference type="GO" id="GO:0015074">
    <property type="term" value="P:DNA integration"/>
    <property type="evidence" value="ECO:0007669"/>
    <property type="project" value="InterPro"/>
</dbReference>
<dbReference type="GO" id="GO:0003676">
    <property type="term" value="F:nucleic acid binding"/>
    <property type="evidence" value="ECO:0007669"/>
    <property type="project" value="InterPro"/>
</dbReference>
<organism evidence="5">
    <name type="scientific">Tanacetum cinerariifolium</name>
    <name type="common">Dalmatian daisy</name>
    <name type="synonym">Chrysanthemum cinerariifolium</name>
    <dbReference type="NCBI Taxonomy" id="118510"/>
    <lineage>
        <taxon>Eukaryota</taxon>
        <taxon>Viridiplantae</taxon>
        <taxon>Streptophyta</taxon>
        <taxon>Embryophyta</taxon>
        <taxon>Tracheophyta</taxon>
        <taxon>Spermatophyta</taxon>
        <taxon>Magnoliopsida</taxon>
        <taxon>eudicotyledons</taxon>
        <taxon>Gunneridae</taxon>
        <taxon>Pentapetalae</taxon>
        <taxon>asterids</taxon>
        <taxon>campanulids</taxon>
        <taxon>Asterales</taxon>
        <taxon>Asteraceae</taxon>
        <taxon>Asteroideae</taxon>
        <taxon>Anthemideae</taxon>
        <taxon>Anthemidinae</taxon>
        <taxon>Tanacetum</taxon>
    </lineage>
</organism>
<dbReference type="InterPro" id="IPR057670">
    <property type="entry name" value="SH3_retrovirus"/>
</dbReference>
<dbReference type="Gene3D" id="3.30.420.10">
    <property type="entry name" value="Ribonuclease H-like superfamily/Ribonuclease H"/>
    <property type="match status" value="1"/>
</dbReference>
<gene>
    <name evidence="5" type="ORF">Tci_055972</name>
</gene>
<dbReference type="PROSITE" id="PS50994">
    <property type="entry name" value="INTEGRASE"/>
    <property type="match status" value="1"/>
</dbReference>
<dbReference type="EMBL" id="BKCJ010008795">
    <property type="protein sequence ID" value="GEU83994.1"/>
    <property type="molecule type" value="Genomic_DNA"/>
</dbReference>
<protein>
    <submittedName>
        <fullName evidence="5">Retrovirus-related Pol polyprotein from transposon TNT 1-94</fullName>
    </submittedName>
</protein>
<dbReference type="InterPro" id="IPR013103">
    <property type="entry name" value="RVT_2"/>
</dbReference>
<evidence type="ECO:0000313" key="5">
    <source>
        <dbReference type="EMBL" id="GEU83994.1"/>
    </source>
</evidence>
<evidence type="ECO:0000256" key="3">
    <source>
        <dbReference type="SAM" id="Phobius"/>
    </source>
</evidence>
<name>A0A6L2NHI8_TANCI</name>
<dbReference type="GO" id="GO:0046872">
    <property type="term" value="F:metal ion binding"/>
    <property type="evidence" value="ECO:0007669"/>
    <property type="project" value="UniProtKB-KW"/>
</dbReference>
<dbReference type="InterPro" id="IPR036397">
    <property type="entry name" value="RNaseH_sf"/>
</dbReference>
<comment type="caution">
    <text evidence="5">The sequence shown here is derived from an EMBL/GenBank/DDBJ whole genome shotgun (WGS) entry which is preliminary data.</text>
</comment>
<dbReference type="Pfam" id="PF07727">
    <property type="entry name" value="RVT_2"/>
    <property type="match status" value="1"/>
</dbReference>
<dbReference type="InterPro" id="IPR001584">
    <property type="entry name" value="Integrase_cat-core"/>
</dbReference>
<keyword evidence="3" id="KW-1133">Transmembrane helix</keyword>
<dbReference type="InterPro" id="IPR012337">
    <property type="entry name" value="RNaseH-like_sf"/>
</dbReference>
<keyword evidence="1" id="KW-0479">Metal-binding</keyword>
<keyword evidence="2" id="KW-0378">Hydrolase</keyword>
<reference evidence="5" key="1">
    <citation type="journal article" date="2019" name="Sci. Rep.">
        <title>Draft genome of Tanacetum cinerariifolium, the natural source of mosquito coil.</title>
        <authorList>
            <person name="Yamashiro T."/>
            <person name="Shiraishi A."/>
            <person name="Satake H."/>
            <person name="Nakayama K."/>
        </authorList>
    </citation>
    <scope>NUCLEOTIDE SEQUENCE</scope>
</reference>
<keyword evidence="3" id="KW-0812">Transmembrane</keyword>
<dbReference type="PANTHER" id="PTHR42648:SF32">
    <property type="entry name" value="RIBONUCLEASE H-LIKE DOMAIN, GAG-PRE-INTEGRASE DOMAIN PROTEIN-RELATED"/>
    <property type="match status" value="1"/>
</dbReference>
<sequence length="450" mass="50949">MSSSPPYLHHGKVERKNRTLIEAARTMLADSLFPITFWAEAVNTACYVLNRALVKKLHNKTPYELLNGRSPRLDFLRSFGCPVTILNTLDPLGKFKGKADEGFLVGYSVTSKAFRVFNTKTKKVEENLHGIKPTKIQVYKILMAMQSSDDKAEDDKPKDDTSSKTVVKPVNKEDQAYRDELDRLMSQEKEASDVVDFLSKEFKQRCMDQRGAAKADSTNSFYTVSNLVNAVSTSGTFSVGGPSSPHPNAFIPDDTLLHMEPKRVAQSLDDESWVEAMQDELLQLCLQKNKKDERGIIVRNKARLVAQGHKQEEGIEYDEVFAPAAKIEAIMIFLTFASFMGFIVYHMDVKRSFLYGTIEEEVYVSQPPGFIDPQFPNKVYKVEKALYGLHQAPRACFNELKILDEFHEGAYFLLRTVASTPIETQKPLVKDEEAANMDVQLYRSMIRSLI</sequence>
<accession>A0A6L2NHI8</accession>
<evidence type="ECO:0000256" key="2">
    <source>
        <dbReference type="ARBA" id="ARBA00022801"/>
    </source>
</evidence>